<keyword evidence="2 4" id="KW-0378">Hydrolase</keyword>
<dbReference type="InterPro" id="IPR023512">
    <property type="entry name" value="Deaminase_MtaD/DadD"/>
</dbReference>
<feature type="binding site" evidence="4">
    <location>
        <position position="220"/>
    </location>
    <ligand>
        <name>Zn(2+)</name>
        <dbReference type="ChEBI" id="CHEBI:29105"/>
    </ligand>
</feature>
<dbReference type="PANTHER" id="PTHR43794">
    <property type="entry name" value="AMINOHYDROLASE SSNA-RELATED"/>
    <property type="match status" value="1"/>
</dbReference>
<organism evidence="6 7">
    <name type="scientific">Marinisporobacter balticus</name>
    <dbReference type="NCBI Taxonomy" id="2018667"/>
    <lineage>
        <taxon>Bacteria</taxon>
        <taxon>Bacillati</taxon>
        <taxon>Bacillota</taxon>
        <taxon>Clostridia</taxon>
        <taxon>Peptostreptococcales</taxon>
        <taxon>Thermotaleaceae</taxon>
        <taxon>Marinisporobacter</taxon>
    </lineage>
</organism>
<dbReference type="OrthoDB" id="9807210at2"/>
<keyword evidence="3 4" id="KW-0862">Zinc</keyword>
<dbReference type="FunFam" id="3.20.20.140:FF:000014">
    <property type="entry name" value="5-methylthioadenosine/S-adenosylhomocysteine deaminase"/>
    <property type="match status" value="1"/>
</dbReference>
<feature type="binding site" evidence="4">
    <location>
        <position position="93"/>
    </location>
    <ligand>
        <name>substrate</name>
    </ligand>
</feature>
<dbReference type="InterPro" id="IPR050287">
    <property type="entry name" value="MTA/SAH_deaminase"/>
</dbReference>
<feature type="binding site" evidence="4">
    <location>
        <position position="308"/>
    </location>
    <ligand>
        <name>Zn(2+)</name>
        <dbReference type="ChEBI" id="CHEBI:29105"/>
    </ligand>
</feature>
<feature type="binding site" evidence="4">
    <location>
        <position position="223"/>
    </location>
    <ligand>
        <name>substrate</name>
    </ligand>
</feature>
<feature type="domain" description="Amidohydrolase-related" evidence="5">
    <location>
        <begin position="55"/>
        <end position="414"/>
    </location>
</feature>
<comment type="similarity">
    <text evidence="4">Belongs to the metallo-dependent hydrolases superfamily. MTA/SAH deaminase family.</text>
</comment>
<dbReference type="InterPro" id="IPR032466">
    <property type="entry name" value="Metal_Hydrolase"/>
</dbReference>
<comment type="cofactor">
    <cofactor evidence="4">
        <name>Zn(2+)</name>
        <dbReference type="ChEBI" id="CHEBI:29105"/>
    </cofactor>
    <text evidence="4">Binds 1 zinc ion per subunit.</text>
</comment>
<evidence type="ECO:0000313" key="6">
    <source>
        <dbReference type="EMBL" id="TCO75259.1"/>
    </source>
</evidence>
<protein>
    <recommendedName>
        <fullName evidence="4">5-methylthioadenosine/S-adenosylhomocysteine deaminase</fullName>
        <shortName evidence="4">MTA/SAH deaminase</shortName>
        <ecNumber evidence="4">3.5.4.28</ecNumber>
        <ecNumber evidence="4">3.5.4.31</ecNumber>
    </recommendedName>
</protein>
<feature type="binding site" evidence="4">
    <location>
        <position position="308"/>
    </location>
    <ligand>
        <name>substrate</name>
    </ligand>
</feature>
<dbReference type="GO" id="GO:0046872">
    <property type="term" value="F:metal ion binding"/>
    <property type="evidence" value="ECO:0007669"/>
    <property type="project" value="UniProtKB-KW"/>
</dbReference>
<keyword evidence="1 4" id="KW-0479">Metal-binding</keyword>
<feature type="binding site" evidence="4">
    <location>
        <position position="64"/>
    </location>
    <ligand>
        <name>Zn(2+)</name>
        <dbReference type="ChEBI" id="CHEBI:29105"/>
    </ligand>
</feature>
<dbReference type="SUPFAM" id="SSF51338">
    <property type="entry name" value="Composite domain of metallo-dependent hydrolases"/>
    <property type="match status" value="1"/>
</dbReference>
<dbReference type="Proteomes" id="UP000294919">
    <property type="component" value="Unassembled WGS sequence"/>
</dbReference>
<evidence type="ECO:0000256" key="2">
    <source>
        <dbReference type="ARBA" id="ARBA00022801"/>
    </source>
</evidence>
<dbReference type="HAMAP" id="MF_01281">
    <property type="entry name" value="MTA_SAH_deamin"/>
    <property type="match status" value="1"/>
</dbReference>
<feature type="binding site" evidence="4">
    <location>
        <position position="66"/>
    </location>
    <ligand>
        <name>Zn(2+)</name>
        <dbReference type="ChEBI" id="CHEBI:29105"/>
    </ligand>
</feature>
<dbReference type="PANTHER" id="PTHR43794:SF11">
    <property type="entry name" value="AMIDOHYDROLASE-RELATED DOMAIN-CONTAINING PROTEIN"/>
    <property type="match status" value="1"/>
</dbReference>
<comment type="caution">
    <text evidence="4">Lacks conserved residue(s) required for the propagation of feature annotation.</text>
</comment>
<dbReference type="RefSeq" id="WP_132244695.1">
    <property type="nucleotide sequence ID" value="NZ_SLWV01000009.1"/>
</dbReference>
<dbReference type="Gene3D" id="2.30.40.10">
    <property type="entry name" value="Urease, subunit C, domain 1"/>
    <property type="match status" value="1"/>
</dbReference>
<comment type="catalytic activity">
    <reaction evidence="4">
        <text>S-adenosyl-L-homocysteine + H2O + H(+) = S-inosyl-L-homocysteine + NH4(+)</text>
        <dbReference type="Rhea" id="RHEA:20716"/>
        <dbReference type="ChEBI" id="CHEBI:15377"/>
        <dbReference type="ChEBI" id="CHEBI:15378"/>
        <dbReference type="ChEBI" id="CHEBI:28938"/>
        <dbReference type="ChEBI" id="CHEBI:57856"/>
        <dbReference type="ChEBI" id="CHEBI:57985"/>
        <dbReference type="EC" id="3.5.4.28"/>
    </reaction>
</comment>
<comment type="catalytic activity">
    <reaction evidence="4">
        <text>S-methyl-5'-thioadenosine + H2O + H(+) = S-methyl-5'-thioinosine + NH4(+)</text>
        <dbReference type="Rhea" id="RHEA:25025"/>
        <dbReference type="ChEBI" id="CHEBI:15377"/>
        <dbReference type="ChEBI" id="CHEBI:15378"/>
        <dbReference type="ChEBI" id="CHEBI:17509"/>
        <dbReference type="ChEBI" id="CHEBI:28938"/>
        <dbReference type="ChEBI" id="CHEBI:48595"/>
        <dbReference type="EC" id="3.5.4.31"/>
    </reaction>
</comment>
<evidence type="ECO:0000259" key="5">
    <source>
        <dbReference type="Pfam" id="PF01979"/>
    </source>
</evidence>
<dbReference type="Gene3D" id="3.20.20.140">
    <property type="entry name" value="Metal-dependent hydrolases"/>
    <property type="match status" value="1"/>
</dbReference>
<dbReference type="EMBL" id="SLWV01000009">
    <property type="protein sequence ID" value="TCO75259.1"/>
    <property type="molecule type" value="Genomic_DNA"/>
</dbReference>
<comment type="caution">
    <text evidence="6">The sequence shown here is derived from an EMBL/GenBank/DDBJ whole genome shotgun (WGS) entry which is preliminary data.</text>
</comment>
<proteinExistence type="inferred from homology"/>
<gene>
    <name evidence="4" type="primary">mtaD</name>
    <name evidence="6" type="ORF">EV214_10996</name>
</gene>
<evidence type="ECO:0000256" key="1">
    <source>
        <dbReference type="ARBA" id="ARBA00022723"/>
    </source>
</evidence>
<keyword evidence="7" id="KW-1185">Reference proteome</keyword>
<dbReference type="NCBIfam" id="NF005557">
    <property type="entry name" value="PRK07228.1"/>
    <property type="match status" value="1"/>
</dbReference>
<accession>A0A4R2KVM7</accession>
<reference evidence="6 7" key="1">
    <citation type="submission" date="2019-03" db="EMBL/GenBank/DDBJ databases">
        <title>Genomic Encyclopedia of Type Strains, Phase IV (KMG-IV): sequencing the most valuable type-strain genomes for metagenomic binning, comparative biology and taxonomic classification.</title>
        <authorList>
            <person name="Goeker M."/>
        </authorList>
    </citation>
    <scope>NUCLEOTIDE SEQUENCE [LARGE SCALE GENOMIC DNA]</scope>
    <source>
        <strain evidence="6 7">DSM 102940</strain>
    </source>
</reference>
<dbReference type="InterPro" id="IPR006680">
    <property type="entry name" value="Amidohydro-rel"/>
</dbReference>
<dbReference type="Pfam" id="PF01979">
    <property type="entry name" value="Amidohydro_1"/>
    <property type="match status" value="1"/>
</dbReference>
<dbReference type="InterPro" id="IPR011059">
    <property type="entry name" value="Metal-dep_hydrolase_composite"/>
</dbReference>
<comment type="function">
    <text evidence="4">Catalyzes the deamination of 5-methylthioadenosine and S-adenosyl-L-homocysteine into 5-methylthioinosine and S-inosyl-L-homocysteine, respectively. Is also able to deaminate adenosine.</text>
</comment>
<name>A0A4R2KVM7_9FIRM</name>
<dbReference type="SUPFAM" id="SSF51556">
    <property type="entry name" value="Metallo-dependent hydrolases"/>
    <property type="match status" value="1"/>
</dbReference>
<dbReference type="AlphaFoldDB" id="A0A4R2KVM7"/>
<dbReference type="EC" id="3.5.4.28" evidence="4"/>
<dbReference type="GO" id="GO:0050270">
    <property type="term" value="F:S-adenosylhomocysteine deaminase activity"/>
    <property type="evidence" value="ECO:0007669"/>
    <property type="project" value="UniProtKB-UniRule"/>
</dbReference>
<evidence type="ECO:0000256" key="3">
    <source>
        <dbReference type="ARBA" id="ARBA00022833"/>
    </source>
</evidence>
<dbReference type="CDD" id="cd01298">
    <property type="entry name" value="ATZ_TRZ_like"/>
    <property type="match status" value="1"/>
</dbReference>
<evidence type="ECO:0000256" key="4">
    <source>
        <dbReference type="HAMAP-Rule" id="MF_01281"/>
    </source>
</evidence>
<dbReference type="GO" id="GO:0090614">
    <property type="term" value="F:5'-methylthioadenosine deaminase activity"/>
    <property type="evidence" value="ECO:0007669"/>
    <property type="project" value="UniProtKB-UniRule"/>
</dbReference>
<sequence>MEKKTLVIKNGNLVTMNKNKEILSGDLLIEDNRIKSIGSKLDVNADEVIDADGMVVIPGLIQTHIHLTQSLFKGQADDLELLDWLKKRIWPLEGSHTEESNYISAKLGIAELIKGGTTSIIDMETVNHTESALNAVLESGLRAHIGKCMMDYGQGLPDALMENTEASIKESERLLKIWHQRGNGRIKYAFAPRFVVSCTEKLLLKVRDLAKNYDVMVHTHASENQGEIAFVQKDRGMRNIVYLHKLGLTGENLILAHCIWLNEEEMKILADTGTNIAHCPNSNLKLASGIAKIPELLNMGANVSIGADGAPCNNNLDMFAEMRSAALIQKARLLEPTTMPANRVFEMATIGGAKAMGLESEIGSIEIGKKADLAIINLRNIHNAPHENTEIISKLVYSASARDVMTTIVDGKILMKNRELTTLSESSVMNDANRILKKQIKKAKIQ</sequence>
<dbReference type="EC" id="3.5.4.31" evidence="4"/>
<evidence type="ECO:0000313" key="7">
    <source>
        <dbReference type="Proteomes" id="UP000294919"/>
    </source>
</evidence>